<dbReference type="EC" id="6.1.1.7" evidence="13"/>
<evidence type="ECO:0000259" key="14">
    <source>
        <dbReference type="PROSITE" id="PS50860"/>
    </source>
</evidence>
<feature type="domain" description="Alanyl-transfer RNA synthetases family profile" evidence="14">
    <location>
        <begin position="4"/>
        <end position="711"/>
    </location>
</feature>
<name>A0A0A0I5S1_CLONO</name>
<organism evidence="15 16">
    <name type="scientific">Clostridium novyi A str. 4552</name>
    <dbReference type="NCBI Taxonomy" id="1444289"/>
    <lineage>
        <taxon>Bacteria</taxon>
        <taxon>Bacillati</taxon>
        <taxon>Bacillota</taxon>
        <taxon>Clostridia</taxon>
        <taxon>Eubacteriales</taxon>
        <taxon>Clostridiaceae</taxon>
        <taxon>Clostridium</taxon>
    </lineage>
</organism>
<dbReference type="FunFam" id="3.30.54.20:FF:000001">
    <property type="entry name" value="Alanine--tRNA ligase"/>
    <property type="match status" value="1"/>
</dbReference>
<comment type="caution">
    <text evidence="15">The sequence shown here is derived from an EMBL/GenBank/DDBJ whole genome shotgun (WGS) entry which is preliminary data.</text>
</comment>
<evidence type="ECO:0000256" key="10">
    <source>
        <dbReference type="ARBA" id="ARBA00023146"/>
    </source>
</evidence>
<keyword evidence="13" id="KW-0963">Cytoplasm</keyword>
<evidence type="ECO:0000256" key="6">
    <source>
        <dbReference type="ARBA" id="ARBA00022833"/>
    </source>
</evidence>
<dbReference type="GO" id="GO:0005524">
    <property type="term" value="F:ATP binding"/>
    <property type="evidence" value="ECO:0007669"/>
    <property type="project" value="UniProtKB-UniRule"/>
</dbReference>
<dbReference type="AlphaFoldDB" id="A0A0A0I5S1"/>
<feature type="binding site" evidence="13">
    <location>
        <position position="668"/>
    </location>
    <ligand>
        <name>Zn(2+)</name>
        <dbReference type="ChEBI" id="CHEBI:29105"/>
    </ligand>
</feature>
<dbReference type="SUPFAM" id="SSF55186">
    <property type="entry name" value="ThrRS/AlaRS common domain"/>
    <property type="match status" value="1"/>
</dbReference>
<dbReference type="FunFam" id="3.30.980.10:FF:000004">
    <property type="entry name" value="Alanine--tRNA ligase, cytoplasmic"/>
    <property type="match status" value="1"/>
</dbReference>
<dbReference type="GO" id="GO:0140096">
    <property type="term" value="F:catalytic activity, acting on a protein"/>
    <property type="evidence" value="ECO:0007669"/>
    <property type="project" value="UniProtKB-ARBA"/>
</dbReference>
<evidence type="ECO:0000256" key="2">
    <source>
        <dbReference type="ARBA" id="ARBA00022555"/>
    </source>
</evidence>
<dbReference type="InterPro" id="IPR018162">
    <property type="entry name" value="Ala-tRNA-ligase_IIc_anticod-bd"/>
</dbReference>
<dbReference type="InterPro" id="IPR003156">
    <property type="entry name" value="DHHA1_dom"/>
</dbReference>
<dbReference type="InterPro" id="IPR012947">
    <property type="entry name" value="tRNA_SAD"/>
</dbReference>
<dbReference type="NCBIfam" id="TIGR00344">
    <property type="entry name" value="alaS"/>
    <property type="match status" value="1"/>
</dbReference>
<dbReference type="Proteomes" id="UP000030012">
    <property type="component" value="Unassembled WGS sequence"/>
</dbReference>
<feature type="binding site" evidence="13">
    <location>
        <position position="570"/>
    </location>
    <ligand>
        <name>Zn(2+)</name>
        <dbReference type="ChEBI" id="CHEBI:29105"/>
    </ligand>
</feature>
<comment type="similarity">
    <text evidence="1 13">Belongs to the class-II aminoacyl-tRNA synthetase family.</text>
</comment>
<keyword evidence="6 13" id="KW-0862">Zinc</keyword>
<comment type="catalytic activity">
    <reaction evidence="12 13">
        <text>tRNA(Ala) + L-alanine + ATP = L-alanyl-tRNA(Ala) + AMP + diphosphate</text>
        <dbReference type="Rhea" id="RHEA:12540"/>
        <dbReference type="Rhea" id="RHEA-COMP:9657"/>
        <dbReference type="Rhea" id="RHEA-COMP:9923"/>
        <dbReference type="ChEBI" id="CHEBI:30616"/>
        <dbReference type="ChEBI" id="CHEBI:33019"/>
        <dbReference type="ChEBI" id="CHEBI:57972"/>
        <dbReference type="ChEBI" id="CHEBI:78442"/>
        <dbReference type="ChEBI" id="CHEBI:78497"/>
        <dbReference type="ChEBI" id="CHEBI:456215"/>
        <dbReference type="EC" id="6.1.1.7"/>
    </reaction>
</comment>
<dbReference type="SUPFAM" id="SSF55681">
    <property type="entry name" value="Class II aaRS and biotin synthetases"/>
    <property type="match status" value="1"/>
</dbReference>
<reference evidence="15 16" key="1">
    <citation type="submission" date="2014-01" db="EMBL/GenBank/DDBJ databases">
        <title>Plasmidome dynamics in the species complex Clostridium novyi sensu lato converts strains of independent lineages into distinctly different pathogens.</title>
        <authorList>
            <person name="Skarin H."/>
            <person name="Segerman B."/>
        </authorList>
    </citation>
    <scope>NUCLEOTIDE SEQUENCE [LARGE SCALE GENOMIC DNA]</scope>
    <source>
        <strain evidence="15 16">4552</strain>
    </source>
</reference>
<evidence type="ECO:0000313" key="15">
    <source>
        <dbReference type="EMBL" id="KGM96177.1"/>
    </source>
</evidence>
<keyword evidence="5 13" id="KW-0547">Nucleotide-binding</keyword>
<feature type="binding site" evidence="13">
    <location>
        <position position="566"/>
    </location>
    <ligand>
        <name>Zn(2+)</name>
        <dbReference type="ChEBI" id="CHEBI:29105"/>
    </ligand>
</feature>
<protein>
    <recommendedName>
        <fullName evidence="13">Alanine--tRNA ligase</fullName>
        <ecNumber evidence="13">6.1.1.7</ecNumber>
    </recommendedName>
    <alternativeName>
        <fullName evidence="13">Alanyl-tRNA synthetase</fullName>
        <shortName evidence="13">AlaRS</shortName>
    </alternativeName>
</protein>
<dbReference type="InterPro" id="IPR050058">
    <property type="entry name" value="Ala-tRNA_ligase"/>
</dbReference>
<feature type="binding site" evidence="13">
    <location>
        <position position="672"/>
    </location>
    <ligand>
        <name>Zn(2+)</name>
        <dbReference type="ChEBI" id="CHEBI:29105"/>
    </ligand>
</feature>
<keyword evidence="9 13" id="KW-0648">Protein biosynthesis</keyword>
<dbReference type="Gene3D" id="3.10.310.40">
    <property type="match status" value="1"/>
</dbReference>
<gene>
    <name evidence="13" type="primary">alaS</name>
    <name evidence="15" type="ORF">Z968_07210</name>
</gene>
<keyword evidence="10 13" id="KW-0030">Aminoacyl-tRNA synthetase</keyword>
<dbReference type="HAMAP" id="MF_00036_B">
    <property type="entry name" value="Ala_tRNA_synth_B"/>
    <property type="match status" value="1"/>
</dbReference>
<comment type="cofactor">
    <cofactor evidence="13">
        <name>Zn(2+)</name>
        <dbReference type="ChEBI" id="CHEBI:29105"/>
    </cofactor>
    <text evidence="13">Binds 1 zinc ion per subunit.</text>
</comment>
<dbReference type="GO" id="GO:0006419">
    <property type="term" value="P:alanyl-tRNA aminoacylation"/>
    <property type="evidence" value="ECO:0007669"/>
    <property type="project" value="UniProtKB-UniRule"/>
</dbReference>
<dbReference type="Pfam" id="PF07973">
    <property type="entry name" value="tRNA_SAD"/>
    <property type="match status" value="1"/>
</dbReference>
<dbReference type="InterPro" id="IPR009000">
    <property type="entry name" value="Transl_B-barrel_sf"/>
</dbReference>
<evidence type="ECO:0000256" key="1">
    <source>
        <dbReference type="ARBA" id="ARBA00008226"/>
    </source>
</evidence>
<evidence type="ECO:0000313" key="16">
    <source>
        <dbReference type="Proteomes" id="UP000030012"/>
    </source>
</evidence>
<dbReference type="Gene3D" id="3.30.930.10">
    <property type="entry name" value="Bira Bifunctional Protein, Domain 2"/>
    <property type="match status" value="1"/>
</dbReference>
<evidence type="ECO:0000256" key="3">
    <source>
        <dbReference type="ARBA" id="ARBA00022598"/>
    </source>
</evidence>
<dbReference type="FunFam" id="3.10.310.40:FF:000001">
    <property type="entry name" value="Alanine--tRNA ligase"/>
    <property type="match status" value="1"/>
</dbReference>
<comment type="subcellular location">
    <subcellularLocation>
        <location evidence="13">Cytoplasm</location>
    </subcellularLocation>
</comment>
<dbReference type="InterPro" id="IPR045864">
    <property type="entry name" value="aa-tRNA-synth_II/BPL/LPL"/>
</dbReference>
<dbReference type="InterPro" id="IPR018165">
    <property type="entry name" value="Ala-tRNA-synth_IIc_core"/>
</dbReference>
<proteinExistence type="inferred from homology"/>
<evidence type="ECO:0000256" key="8">
    <source>
        <dbReference type="ARBA" id="ARBA00022884"/>
    </source>
</evidence>
<dbReference type="SUPFAM" id="SSF50447">
    <property type="entry name" value="Translation proteins"/>
    <property type="match status" value="1"/>
</dbReference>
<dbReference type="Gene3D" id="2.40.30.130">
    <property type="match status" value="1"/>
</dbReference>
<evidence type="ECO:0000256" key="4">
    <source>
        <dbReference type="ARBA" id="ARBA00022723"/>
    </source>
</evidence>
<evidence type="ECO:0000256" key="13">
    <source>
        <dbReference type="HAMAP-Rule" id="MF_00036"/>
    </source>
</evidence>
<dbReference type="GO" id="GO:0005829">
    <property type="term" value="C:cytosol"/>
    <property type="evidence" value="ECO:0007669"/>
    <property type="project" value="TreeGrafter"/>
</dbReference>
<keyword evidence="2 13" id="KW-0820">tRNA-binding</keyword>
<comment type="domain">
    <text evidence="13">Consists of three domains; the N-terminal catalytic domain, the editing domain and the C-terminal C-Ala domain. The editing domain removes incorrectly charged amino acids, while the C-Ala domain, along with tRNA(Ala), serves as a bridge to cooperatively bring together the editing and aminoacylation centers thus stimulating deacylation of misacylated tRNAs.</text>
</comment>
<dbReference type="GO" id="GO:0008270">
    <property type="term" value="F:zinc ion binding"/>
    <property type="evidence" value="ECO:0007669"/>
    <property type="project" value="UniProtKB-UniRule"/>
</dbReference>
<keyword evidence="8 13" id="KW-0694">RNA-binding</keyword>
<evidence type="ECO:0000256" key="5">
    <source>
        <dbReference type="ARBA" id="ARBA00022741"/>
    </source>
</evidence>
<keyword evidence="7 13" id="KW-0067">ATP-binding</keyword>
<evidence type="ECO:0000256" key="11">
    <source>
        <dbReference type="ARBA" id="ARBA00024779"/>
    </source>
</evidence>
<dbReference type="InterPro" id="IPR018163">
    <property type="entry name" value="Thr/Ala-tRNA-synth_IIc_edit"/>
</dbReference>
<dbReference type="EMBL" id="JENJ01000026">
    <property type="protein sequence ID" value="KGM96177.1"/>
    <property type="molecule type" value="Genomic_DNA"/>
</dbReference>
<evidence type="ECO:0000256" key="7">
    <source>
        <dbReference type="ARBA" id="ARBA00022840"/>
    </source>
</evidence>
<dbReference type="SUPFAM" id="SSF101353">
    <property type="entry name" value="Putative anticodon-binding domain of alanyl-tRNA synthetase (AlaRS)"/>
    <property type="match status" value="1"/>
</dbReference>
<dbReference type="InterPro" id="IPR018164">
    <property type="entry name" value="Ala-tRNA-synth_IIc_N"/>
</dbReference>
<dbReference type="InterPro" id="IPR023033">
    <property type="entry name" value="Ala_tRNA_ligase_euk/bac"/>
</dbReference>
<dbReference type="PROSITE" id="PS50860">
    <property type="entry name" value="AA_TRNA_LIGASE_II_ALA"/>
    <property type="match status" value="1"/>
</dbReference>
<dbReference type="Gene3D" id="3.30.980.10">
    <property type="entry name" value="Threonyl-trna Synthetase, Chain A, domain 2"/>
    <property type="match status" value="1"/>
</dbReference>
<dbReference type="Pfam" id="PF01411">
    <property type="entry name" value="tRNA-synt_2c"/>
    <property type="match status" value="1"/>
</dbReference>
<evidence type="ECO:0000256" key="12">
    <source>
        <dbReference type="ARBA" id="ARBA00048300"/>
    </source>
</evidence>
<dbReference type="GO" id="GO:0016740">
    <property type="term" value="F:transferase activity"/>
    <property type="evidence" value="ECO:0007669"/>
    <property type="project" value="UniProtKB-ARBA"/>
</dbReference>
<dbReference type="PANTHER" id="PTHR11777:SF9">
    <property type="entry name" value="ALANINE--TRNA LIGASE, CYTOPLASMIC"/>
    <property type="match status" value="1"/>
</dbReference>
<dbReference type="Pfam" id="PF02272">
    <property type="entry name" value="DHHA1"/>
    <property type="match status" value="1"/>
</dbReference>
<dbReference type="GO" id="GO:0000049">
    <property type="term" value="F:tRNA binding"/>
    <property type="evidence" value="ECO:0007669"/>
    <property type="project" value="UniProtKB-KW"/>
</dbReference>
<dbReference type="PANTHER" id="PTHR11777">
    <property type="entry name" value="ALANYL-TRNA SYNTHETASE"/>
    <property type="match status" value="1"/>
</dbReference>
<dbReference type="InterPro" id="IPR002318">
    <property type="entry name" value="Ala-tRNA-lgiase_IIc"/>
</dbReference>
<keyword evidence="4 13" id="KW-0479">Metal-binding</keyword>
<dbReference type="FunFam" id="3.30.930.10:FF:000004">
    <property type="entry name" value="Alanine--tRNA ligase"/>
    <property type="match status" value="1"/>
</dbReference>
<dbReference type="CDD" id="cd00673">
    <property type="entry name" value="AlaRS_core"/>
    <property type="match status" value="1"/>
</dbReference>
<dbReference type="RefSeq" id="WP_039255189.1">
    <property type="nucleotide sequence ID" value="NZ_JENJ01000026.1"/>
</dbReference>
<dbReference type="GO" id="GO:0002161">
    <property type="term" value="F:aminoacyl-tRNA deacylase activity"/>
    <property type="evidence" value="ECO:0007669"/>
    <property type="project" value="TreeGrafter"/>
</dbReference>
<accession>A0A0A0I5S1</accession>
<sequence length="879" mass="98803">MEKMGLNQVREAYLKFFESKGHLRLPSFSVVPKNDKSLLLINAGMAPLKPYFTGLQTPPRKRVTTCQKCIRTGDIENVGKTSRHATFFEMMGNFSFGDYFKNEVIPWAWEFTTEVLKLPKDKLYVTIYLDDDEAYDIWTSKTDVDPKHIFRLGKEDNFWEHGVGPCGPCSEIHFYKDNGEIKSAEEFIEKSDADRAVEFWNLVFTQFDKDEDGNYNRLEFPNIDTGMGLERMATIMQGVETIFEVDTIKSILDKVATLANTEYGKDELKDVSLRIITDHVRSVSVMISDEVLPSNEGRGYVLRRLLRRAARHGKLLGIKGTFLYKIVDSVIENSGEAYPELKEKKDYIKKVISIEEERFAETIDSGMEILKEYIESLEENNKKVLSGEKVFKLYDTYGFPLELTEEILEEKGITVDMDGFNKEMKEQRERARAARSESTYMGTDVKILDTIPSEIETVFDGYKNLELQSKVKIMIKDDAFVDCIKKGEKGIIVTERTPFYAEMGGQIGDRGTISADGFIAKVQDCKNNIGGKIVHFVEVIEGSIKLEDEVLLEVDRRRRENVGKNHSATHLLHAALRKVIGEHVHQSGSYVDEDKLRFDFTHFESLTDEELKKVEDLVNNTIENVYDVVTKEMSIEEARNSGAMALFDEKYGDKVRVVKMGDFSTELCGGTHISNVGKIGLFKIVSESGIAAGTRRIEAVTGHKALEFIEHKSDLLRQIASMLKCSEKDIINRLNQQSAELKDKDKEISVLKSKLASGSEDDILKNVKEIKGVNLAVAALKDVDGEALRNLGDKIKNKIESGVVVLGSEVEGKVQFIAMASKDAVSRGVHCGNIIREIAKIAGGGGGGRPDMAQAGGRLPEKLNDAINEVENIMENLVK</sequence>
<comment type="function">
    <text evidence="11 13">Catalyzes the attachment of alanine to tRNA(Ala) in a two-step reaction: alanine is first activated by ATP to form Ala-AMP and then transferred to the acceptor end of tRNA(Ala). Also edits incorrectly charged Ser-tRNA(Ala) and Gly-tRNA(Ala) via its editing domain.</text>
</comment>
<dbReference type="PRINTS" id="PR00980">
    <property type="entry name" value="TRNASYNTHALA"/>
</dbReference>
<keyword evidence="3 13" id="KW-0436">Ligase</keyword>
<dbReference type="SMART" id="SM00863">
    <property type="entry name" value="tRNA_SAD"/>
    <property type="match status" value="1"/>
</dbReference>
<dbReference type="OrthoDB" id="9803884at2"/>
<dbReference type="GO" id="GO:0004813">
    <property type="term" value="F:alanine-tRNA ligase activity"/>
    <property type="evidence" value="ECO:0007669"/>
    <property type="project" value="UniProtKB-UniRule"/>
</dbReference>
<evidence type="ECO:0000256" key="9">
    <source>
        <dbReference type="ARBA" id="ARBA00022917"/>
    </source>
</evidence>
<dbReference type="Gene3D" id="3.30.54.20">
    <property type="match status" value="1"/>
</dbReference>
<dbReference type="Gene3D" id="6.10.250.550">
    <property type="match status" value="1"/>
</dbReference>